<dbReference type="EMBL" id="JAGRRH010000027">
    <property type="protein sequence ID" value="KAG7340222.1"/>
    <property type="molecule type" value="Genomic_DNA"/>
</dbReference>
<evidence type="ECO:0000313" key="3">
    <source>
        <dbReference type="Proteomes" id="UP000693970"/>
    </source>
</evidence>
<dbReference type="SFLD" id="SFLDG01129">
    <property type="entry name" value="C1.5:_HAD__Beta-PGM__Phosphata"/>
    <property type="match status" value="1"/>
</dbReference>
<accession>A0A9K3KAZ8</accession>
<dbReference type="SFLD" id="SFLDS00003">
    <property type="entry name" value="Haloacid_Dehalogenase"/>
    <property type="match status" value="1"/>
</dbReference>
<gene>
    <name evidence="2" type="ORF">IV203_023765</name>
</gene>
<keyword evidence="2" id="KW-0378">Hydrolase</keyword>
<reference evidence="2" key="2">
    <citation type="submission" date="2021-04" db="EMBL/GenBank/DDBJ databases">
        <authorList>
            <person name="Podell S."/>
        </authorList>
    </citation>
    <scope>NUCLEOTIDE SEQUENCE</scope>
    <source>
        <strain evidence="2">Hildebrandi</strain>
    </source>
</reference>
<reference evidence="2" key="1">
    <citation type="journal article" date="2021" name="Sci. Rep.">
        <title>Diploid genomic architecture of Nitzschia inconspicua, an elite biomass production diatom.</title>
        <authorList>
            <person name="Oliver A."/>
            <person name="Podell S."/>
            <person name="Pinowska A."/>
            <person name="Traller J.C."/>
            <person name="Smith S.R."/>
            <person name="McClure R."/>
            <person name="Beliaev A."/>
            <person name="Bohutskyi P."/>
            <person name="Hill E.A."/>
            <person name="Rabines A."/>
            <person name="Zheng H."/>
            <person name="Allen L.Z."/>
            <person name="Kuo A."/>
            <person name="Grigoriev I.V."/>
            <person name="Allen A.E."/>
            <person name="Hazlebeck D."/>
            <person name="Allen E.E."/>
        </authorList>
    </citation>
    <scope>NUCLEOTIDE SEQUENCE</scope>
    <source>
        <strain evidence="2">Hildebrandi</strain>
    </source>
</reference>
<name>A0A9K3KAZ8_9STRA</name>
<organism evidence="2 3">
    <name type="scientific">Nitzschia inconspicua</name>
    <dbReference type="NCBI Taxonomy" id="303405"/>
    <lineage>
        <taxon>Eukaryota</taxon>
        <taxon>Sar</taxon>
        <taxon>Stramenopiles</taxon>
        <taxon>Ochrophyta</taxon>
        <taxon>Bacillariophyta</taxon>
        <taxon>Bacillariophyceae</taxon>
        <taxon>Bacillariophycidae</taxon>
        <taxon>Bacillariales</taxon>
        <taxon>Bacillariaceae</taxon>
        <taxon>Nitzschia</taxon>
    </lineage>
</organism>
<feature type="region of interest" description="Disordered" evidence="1">
    <location>
        <begin position="71"/>
        <end position="92"/>
    </location>
</feature>
<dbReference type="AlphaFoldDB" id="A0A9K3KAZ8"/>
<proteinExistence type="predicted"/>
<dbReference type="PANTHER" id="PTHR42896">
    <property type="entry name" value="XYLULOSE-1,5-BISPHOSPHATE (XUBP) PHOSPHATASE"/>
    <property type="match status" value="1"/>
</dbReference>
<dbReference type="InterPro" id="IPR044999">
    <property type="entry name" value="CbbY-like"/>
</dbReference>
<dbReference type="PANTHER" id="PTHR42896:SF4">
    <property type="entry name" value="OS08G0485900 PROTEIN"/>
    <property type="match status" value="1"/>
</dbReference>
<dbReference type="InterPro" id="IPR006439">
    <property type="entry name" value="HAD-SF_hydro_IA"/>
</dbReference>
<evidence type="ECO:0000313" key="2">
    <source>
        <dbReference type="EMBL" id="KAG7340222.1"/>
    </source>
</evidence>
<sequence>MKVLTMFGSIPGTAGNPIVSSVVLLLSAFLLCSVVFIGTTCTNAFSPTTTTSTTIKSFRPTTRSMTYLHSTSTTTTNKNNENNENDPTPTPTSSSFRYALLFDCDGVILETEELHRQAYNAAFDEFQLKIDDRPVEWSIEYYDILQNSIGGGIPKMRHYFRTERNNRFPSFVSRKTQNDVVVDGPLPSTTSLISSPPPSTVEEEEQLIQDIQTRKTEIYKSYIEQKAVARPGILSLMDEALAAQDIAVGVCSASTKEAALKVLQVTLGRDRVSQLDVCILGDDVSEKKPSPMIYNVARERLGITNPKHCIVIEDSLVGLKAAKAAGMNCIITYTASTANQEFYPNGADATIPDLQSRNVTLHQLFDPIRRRHDSVHHPAAAIELLVGIKDPVPETTPNN</sequence>
<dbReference type="NCBIfam" id="TIGR01509">
    <property type="entry name" value="HAD-SF-IA-v3"/>
    <property type="match status" value="1"/>
</dbReference>
<dbReference type="Proteomes" id="UP000693970">
    <property type="component" value="Unassembled WGS sequence"/>
</dbReference>
<evidence type="ECO:0000256" key="1">
    <source>
        <dbReference type="SAM" id="MobiDB-lite"/>
    </source>
</evidence>
<dbReference type="OrthoDB" id="40579at2759"/>
<keyword evidence="3" id="KW-1185">Reference proteome</keyword>
<dbReference type="Pfam" id="PF00702">
    <property type="entry name" value="Hydrolase"/>
    <property type="match status" value="1"/>
</dbReference>
<protein>
    <submittedName>
        <fullName evidence="2">HAD superfamily hydrolase</fullName>
    </submittedName>
</protein>
<dbReference type="GO" id="GO:0016787">
    <property type="term" value="F:hydrolase activity"/>
    <property type="evidence" value="ECO:0007669"/>
    <property type="project" value="UniProtKB-KW"/>
</dbReference>
<comment type="caution">
    <text evidence="2">The sequence shown here is derived from an EMBL/GenBank/DDBJ whole genome shotgun (WGS) entry which is preliminary data.</text>
</comment>